<keyword evidence="1" id="KW-0805">Transcription regulation</keyword>
<dbReference type="Pfam" id="PF07729">
    <property type="entry name" value="FCD"/>
    <property type="match status" value="1"/>
</dbReference>
<dbReference type="SUPFAM" id="SSF46785">
    <property type="entry name" value="Winged helix' DNA-binding domain"/>
    <property type="match status" value="1"/>
</dbReference>
<gene>
    <name evidence="5" type="ORF">UFOPK3773_01676</name>
    <name evidence="6" type="ORF">UFOPK3992_01382</name>
</gene>
<dbReference type="InterPro" id="IPR036390">
    <property type="entry name" value="WH_DNA-bd_sf"/>
</dbReference>
<dbReference type="SMART" id="SM00895">
    <property type="entry name" value="FCD"/>
    <property type="match status" value="1"/>
</dbReference>
<keyword evidence="2" id="KW-0238">DNA-binding</keyword>
<evidence type="ECO:0000256" key="3">
    <source>
        <dbReference type="ARBA" id="ARBA00023163"/>
    </source>
</evidence>
<dbReference type="GO" id="GO:0003700">
    <property type="term" value="F:DNA-binding transcription factor activity"/>
    <property type="evidence" value="ECO:0007669"/>
    <property type="project" value="InterPro"/>
</dbReference>
<dbReference type="InterPro" id="IPR000524">
    <property type="entry name" value="Tscrpt_reg_HTH_GntR"/>
</dbReference>
<accession>A0A6J7KJW6</accession>
<evidence type="ECO:0000256" key="1">
    <source>
        <dbReference type="ARBA" id="ARBA00023015"/>
    </source>
</evidence>
<dbReference type="SMART" id="SM00345">
    <property type="entry name" value="HTH_GNTR"/>
    <property type="match status" value="1"/>
</dbReference>
<dbReference type="AlphaFoldDB" id="A0A6J7KJW6"/>
<dbReference type="InterPro" id="IPR008920">
    <property type="entry name" value="TF_FadR/GntR_C"/>
</dbReference>
<dbReference type="GO" id="GO:0003677">
    <property type="term" value="F:DNA binding"/>
    <property type="evidence" value="ECO:0007669"/>
    <property type="project" value="UniProtKB-KW"/>
</dbReference>
<dbReference type="InterPro" id="IPR011711">
    <property type="entry name" value="GntR_C"/>
</dbReference>
<organism evidence="5">
    <name type="scientific">freshwater metagenome</name>
    <dbReference type="NCBI Taxonomy" id="449393"/>
    <lineage>
        <taxon>unclassified sequences</taxon>
        <taxon>metagenomes</taxon>
        <taxon>ecological metagenomes</taxon>
    </lineage>
</organism>
<dbReference type="Gene3D" id="1.20.120.530">
    <property type="entry name" value="GntR ligand-binding domain-like"/>
    <property type="match status" value="1"/>
</dbReference>
<dbReference type="PRINTS" id="PR00035">
    <property type="entry name" value="HTHGNTR"/>
</dbReference>
<evidence type="ECO:0000313" key="5">
    <source>
        <dbReference type="EMBL" id="CAB4955781.1"/>
    </source>
</evidence>
<keyword evidence="3" id="KW-0804">Transcription</keyword>
<protein>
    <submittedName>
        <fullName evidence="5">Unannotated protein</fullName>
    </submittedName>
</protein>
<evidence type="ECO:0000313" key="6">
    <source>
        <dbReference type="EMBL" id="CAB5014400.1"/>
    </source>
</evidence>
<name>A0A6J7KJW6_9ZZZZ</name>
<sequence length="247" mass="27024">MSASKESFGLIPVRSLATYELVLEQIRTAINLGRFQPGDRLPTERDLAEMLEVSRTTVREAVAVLEAEGVIEVRRGRTGGLIVREASLTRKQYVQRLRQSRAEVLGIFDLRVAIESAAAGLAAQRRTAKDLARLRRLLRAMGAIETSARDGERASGPSSFSRFRGIDSQFHLAIAEAARSPRLAEAIVAARGAMFHPIGAVFVKIEPSAHELHEAVVDAIDDRDHDRAAALMGAHIQATRATVEAWL</sequence>
<dbReference type="EMBL" id="CAFBOZ010000210">
    <property type="protein sequence ID" value="CAB5014400.1"/>
    <property type="molecule type" value="Genomic_DNA"/>
</dbReference>
<dbReference type="PANTHER" id="PTHR43537:SF24">
    <property type="entry name" value="GLUCONATE OPERON TRANSCRIPTIONAL REPRESSOR"/>
    <property type="match status" value="1"/>
</dbReference>
<dbReference type="Gene3D" id="1.10.10.10">
    <property type="entry name" value="Winged helix-like DNA-binding domain superfamily/Winged helix DNA-binding domain"/>
    <property type="match status" value="1"/>
</dbReference>
<dbReference type="CDD" id="cd07377">
    <property type="entry name" value="WHTH_GntR"/>
    <property type="match status" value="1"/>
</dbReference>
<dbReference type="EMBL" id="CAFBNF010000218">
    <property type="protein sequence ID" value="CAB4955781.1"/>
    <property type="molecule type" value="Genomic_DNA"/>
</dbReference>
<evidence type="ECO:0000256" key="2">
    <source>
        <dbReference type="ARBA" id="ARBA00023125"/>
    </source>
</evidence>
<dbReference type="InterPro" id="IPR036388">
    <property type="entry name" value="WH-like_DNA-bd_sf"/>
</dbReference>
<dbReference type="SUPFAM" id="SSF48008">
    <property type="entry name" value="GntR ligand-binding domain-like"/>
    <property type="match status" value="1"/>
</dbReference>
<dbReference type="PANTHER" id="PTHR43537">
    <property type="entry name" value="TRANSCRIPTIONAL REGULATOR, GNTR FAMILY"/>
    <property type="match status" value="1"/>
</dbReference>
<dbReference type="PROSITE" id="PS50949">
    <property type="entry name" value="HTH_GNTR"/>
    <property type="match status" value="1"/>
</dbReference>
<evidence type="ECO:0000259" key="4">
    <source>
        <dbReference type="PROSITE" id="PS50949"/>
    </source>
</evidence>
<dbReference type="Pfam" id="PF00392">
    <property type="entry name" value="GntR"/>
    <property type="match status" value="1"/>
</dbReference>
<reference evidence="5" key="1">
    <citation type="submission" date="2020-05" db="EMBL/GenBank/DDBJ databases">
        <authorList>
            <person name="Chiriac C."/>
            <person name="Salcher M."/>
            <person name="Ghai R."/>
            <person name="Kavagutti S V."/>
        </authorList>
    </citation>
    <scope>NUCLEOTIDE SEQUENCE</scope>
</reference>
<feature type="domain" description="HTH gntR-type" evidence="4">
    <location>
        <begin position="16"/>
        <end position="86"/>
    </location>
</feature>
<proteinExistence type="predicted"/>